<dbReference type="InterPro" id="IPR023346">
    <property type="entry name" value="Lysozyme-like_dom_sf"/>
</dbReference>
<dbReference type="Gene3D" id="1.10.530.10">
    <property type="match status" value="1"/>
</dbReference>
<dbReference type="Pfam" id="PF01464">
    <property type="entry name" value="SLT"/>
    <property type="match status" value="1"/>
</dbReference>
<evidence type="ECO:0000313" key="4">
    <source>
        <dbReference type="Proteomes" id="UP000599074"/>
    </source>
</evidence>
<sequence>MTLLSTPRSRLAVLAAVAAAVAVIIVAALMSSLGGSPQTVEPVGRAAPVASGTPAASPSAVADSPSPSPSPTPSASPTPAPTRKTASGKVLPPPPKQVVIANPPPPASGGRPPGPSTPPPGASCPKLNGPVAPRSDVAAAMDAAAGRSYRPTLSLDDHNPPPIAVRPLLVQGVGWMESGWQSTIESCDGGLGTMQVMADTATWMNQKYGTDYDRASLTGNINIATGYLAWLTRYFGDRYFNGDYSLAGSPDKLVLLDLVISAYQAGFGVVDNAMAAGRDLPNRWYVDTVEGFMTRKPWTAPA</sequence>
<keyword evidence="4" id="KW-1185">Reference proteome</keyword>
<dbReference type="Proteomes" id="UP000599074">
    <property type="component" value="Unassembled WGS sequence"/>
</dbReference>
<feature type="domain" description="Transglycosylase SLT" evidence="2">
    <location>
        <begin position="166"/>
        <end position="276"/>
    </location>
</feature>
<dbReference type="AlphaFoldDB" id="A0A8J3THI2"/>
<feature type="compositionally biased region" description="Pro residues" evidence="1">
    <location>
        <begin position="91"/>
        <end position="122"/>
    </location>
</feature>
<accession>A0A8J3THI2</accession>
<feature type="compositionally biased region" description="Low complexity" evidence="1">
    <location>
        <begin position="53"/>
        <end position="65"/>
    </location>
</feature>
<evidence type="ECO:0000313" key="3">
    <source>
        <dbReference type="EMBL" id="GII26364.1"/>
    </source>
</evidence>
<feature type="compositionally biased region" description="Pro residues" evidence="1">
    <location>
        <begin position="66"/>
        <end position="80"/>
    </location>
</feature>
<evidence type="ECO:0000256" key="1">
    <source>
        <dbReference type="SAM" id="MobiDB-lite"/>
    </source>
</evidence>
<dbReference type="SUPFAM" id="SSF53955">
    <property type="entry name" value="Lysozyme-like"/>
    <property type="match status" value="1"/>
</dbReference>
<protein>
    <recommendedName>
        <fullName evidence="2">Transglycosylase SLT domain-containing protein</fullName>
    </recommendedName>
</protein>
<evidence type="ECO:0000259" key="2">
    <source>
        <dbReference type="Pfam" id="PF01464"/>
    </source>
</evidence>
<dbReference type="EMBL" id="BOON01000075">
    <property type="protein sequence ID" value="GII26364.1"/>
    <property type="molecule type" value="Genomic_DNA"/>
</dbReference>
<comment type="caution">
    <text evidence="3">The sequence shown here is derived from an EMBL/GenBank/DDBJ whole genome shotgun (WGS) entry which is preliminary data.</text>
</comment>
<name>A0A8J3THI2_9ACTN</name>
<organism evidence="3 4">
    <name type="scientific">Planosporangium mesophilum</name>
    <dbReference type="NCBI Taxonomy" id="689768"/>
    <lineage>
        <taxon>Bacteria</taxon>
        <taxon>Bacillati</taxon>
        <taxon>Actinomycetota</taxon>
        <taxon>Actinomycetes</taxon>
        <taxon>Micromonosporales</taxon>
        <taxon>Micromonosporaceae</taxon>
        <taxon>Planosporangium</taxon>
    </lineage>
</organism>
<dbReference type="InterPro" id="IPR008258">
    <property type="entry name" value="Transglycosylase_SLT_dom_1"/>
</dbReference>
<feature type="region of interest" description="Disordered" evidence="1">
    <location>
        <begin position="44"/>
        <end position="133"/>
    </location>
</feature>
<reference evidence="3" key="1">
    <citation type="submission" date="2021-01" db="EMBL/GenBank/DDBJ databases">
        <title>Whole genome shotgun sequence of Planosporangium mesophilum NBRC 109066.</title>
        <authorList>
            <person name="Komaki H."/>
            <person name="Tamura T."/>
        </authorList>
    </citation>
    <scope>NUCLEOTIDE SEQUENCE</scope>
    <source>
        <strain evidence="3">NBRC 109066</strain>
    </source>
</reference>
<proteinExistence type="predicted"/>
<gene>
    <name evidence="3" type="ORF">Pme01_59610</name>
</gene>